<protein>
    <submittedName>
        <fullName evidence="1">Uncharacterized protein</fullName>
    </submittedName>
</protein>
<evidence type="ECO:0000313" key="1">
    <source>
        <dbReference type="EMBL" id="KAK4036293.1"/>
    </source>
</evidence>
<name>A0ABR0B3L7_9CRUS</name>
<proteinExistence type="predicted"/>
<accession>A0ABR0B3L7</accession>
<dbReference type="Proteomes" id="UP001234178">
    <property type="component" value="Unassembled WGS sequence"/>
</dbReference>
<gene>
    <name evidence="1" type="ORF">OUZ56_028354</name>
</gene>
<dbReference type="EMBL" id="JAOYFB010000040">
    <property type="protein sequence ID" value="KAK4036293.1"/>
    <property type="molecule type" value="Genomic_DNA"/>
</dbReference>
<organism evidence="1 2">
    <name type="scientific">Daphnia magna</name>
    <dbReference type="NCBI Taxonomy" id="35525"/>
    <lineage>
        <taxon>Eukaryota</taxon>
        <taxon>Metazoa</taxon>
        <taxon>Ecdysozoa</taxon>
        <taxon>Arthropoda</taxon>
        <taxon>Crustacea</taxon>
        <taxon>Branchiopoda</taxon>
        <taxon>Diplostraca</taxon>
        <taxon>Cladocera</taxon>
        <taxon>Anomopoda</taxon>
        <taxon>Daphniidae</taxon>
        <taxon>Daphnia</taxon>
    </lineage>
</organism>
<reference evidence="1 2" key="1">
    <citation type="journal article" date="2023" name="Nucleic Acids Res.">
        <title>The hologenome of Daphnia magna reveals possible DNA methylation and microbiome-mediated evolution of the host genome.</title>
        <authorList>
            <person name="Chaturvedi A."/>
            <person name="Li X."/>
            <person name="Dhandapani V."/>
            <person name="Marshall H."/>
            <person name="Kissane S."/>
            <person name="Cuenca-Cambronero M."/>
            <person name="Asole G."/>
            <person name="Calvet F."/>
            <person name="Ruiz-Romero M."/>
            <person name="Marangio P."/>
            <person name="Guigo R."/>
            <person name="Rago D."/>
            <person name="Mirbahai L."/>
            <person name="Eastwood N."/>
            <person name="Colbourne J.K."/>
            <person name="Zhou J."/>
            <person name="Mallon E."/>
            <person name="Orsini L."/>
        </authorList>
    </citation>
    <scope>NUCLEOTIDE SEQUENCE [LARGE SCALE GENOMIC DNA]</scope>
    <source>
        <strain evidence="1">LRV0_1</strain>
    </source>
</reference>
<sequence length="108" mass="12790">MITTTSNTHTPNAMARWTSHRIWEELTKRRKRLGAFEGEERGDSVWIQSSLRCSINRCWRNSKENEDWLGVARDVDGFAFFFFCYNYVNLYAEMAPTPTRQNNRNGLY</sequence>
<comment type="caution">
    <text evidence="1">The sequence shown here is derived from an EMBL/GenBank/DDBJ whole genome shotgun (WGS) entry which is preliminary data.</text>
</comment>
<evidence type="ECO:0000313" key="2">
    <source>
        <dbReference type="Proteomes" id="UP001234178"/>
    </source>
</evidence>
<keyword evidence="2" id="KW-1185">Reference proteome</keyword>